<comment type="caution">
    <text evidence="3">The sequence shown here is derived from an EMBL/GenBank/DDBJ whole genome shotgun (WGS) entry which is preliminary data.</text>
</comment>
<dbReference type="Gene3D" id="3.90.180.10">
    <property type="entry name" value="Medium-chain alcohol dehydrogenases, catalytic domain"/>
    <property type="match status" value="1"/>
</dbReference>
<name>A0A7W3UL13_9LACO</name>
<dbReference type="RefSeq" id="WP_182596264.1">
    <property type="nucleotide sequence ID" value="NZ_JACIVA010000046.1"/>
</dbReference>
<dbReference type="SUPFAM" id="SSF50129">
    <property type="entry name" value="GroES-like"/>
    <property type="match status" value="1"/>
</dbReference>
<dbReference type="InterPro" id="IPR020843">
    <property type="entry name" value="ER"/>
</dbReference>
<accession>A0A7W3UL13</accession>
<dbReference type="PANTHER" id="PTHR44154">
    <property type="entry name" value="QUINONE OXIDOREDUCTASE"/>
    <property type="match status" value="1"/>
</dbReference>
<dbReference type="InterPro" id="IPR013149">
    <property type="entry name" value="ADH-like_C"/>
</dbReference>
<dbReference type="SUPFAM" id="SSF51735">
    <property type="entry name" value="NAD(P)-binding Rossmann-fold domains"/>
    <property type="match status" value="1"/>
</dbReference>
<protein>
    <submittedName>
        <fullName evidence="3">Zinc-binding dehydrogenase</fullName>
    </submittedName>
</protein>
<keyword evidence="1" id="KW-0521">NADP</keyword>
<keyword evidence="4" id="KW-1185">Reference proteome</keyword>
<dbReference type="SMART" id="SM00829">
    <property type="entry name" value="PKS_ER"/>
    <property type="match status" value="1"/>
</dbReference>
<dbReference type="PANTHER" id="PTHR44154:SF1">
    <property type="entry name" value="QUINONE OXIDOREDUCTASE"/>
    <property type="match status" value="1"/>
</dbReference>
<dbReference type="InterPro" id="IPR013154">
    <property type="entry name" value="ADH-like_N"/>
</dbReference>
<evidence type="ECO:0000256" key="1">
    <source>
        <dbReference type="ARBA" id="ARBA00022857"/>
    </source>
</evidence>
<dbReference type="InterPro" id="IPR036291">
    <property type="entry name" value="NAD(P)-bd_dom_sf"/>
</dbReference>
<reference evidence="3 4" key="1">
    <citation type="submission" date="2020-07" db="EMBL/GenBank/DDBJ databases">
        <title>Description of Limosilactobacillus balticus sp. nov., Limosilactobacillus agrestis sp. nov., Limosilactobacillus albertensis sp. nov., Limosilactobacillus rudii sp. nov., Limosilactobacillus fastidiosus sp. nov., five novel Limosilactobacillus species isolated from the vertebrate gastrointestinal tract, and proposal of 6 subspecies of Limosilactobacillus reuteri adapted to the gastrointestinal tract of specific vertebrate hosts.</title>
        <authorList>
            <person name="Li F."/>
            <person name="Cheng C."/>
            <person name="Zheng J."/>
            <person name="Quevedo R.M."/>
            <person name="Li J."/>
            <person name="Roos S."/>
            <person name="Gaenzle M.G."/>
            <person name="Walter J."/>
        </authorList>
    </citation>
    <scope>NUCLEOTIDE SEQUENCE [LARGE SCALE GENOMIC DNA]</scope>
    <source>
        <strain evidence="3 4">STM2_1</strain>
    </source>
</reference>
<gene>
    <name evidence="3" type="ORF">H5S09_06230</name>
</gene>
<dbReference type="Gene3D" id="3.40.50.720">
    <property type="entry name" value="NAD(P)-binding Rossmann-like Domain"/>
    <property type="match status" value="1"/>
</dbReference>
<dbReference type="Pfam" id="PF00107">
    <property type="entry name" value="ADH_zinc_N"/>
    <property type="match status" value="1"/>
</dbReference>
<organism evidence="3 4">
    <name type="scientific">Limosilactobacillus rudii</name>
    <dbReference type="NCBI Taxonomy" id="2759755"/>
    <lineage>
        <taxon>Bacteria</taxon>
        <taxon>Bacillati</taxon>
        <taxon>Bacillota</taxon>
        <taxon>Bacilli</taxon>
        <taxon>Lactobacillales</taxon>
        <taxon>Lactobacillaceae</taxon>
        <taxon>Limosilactobacillus</taxon>
    </lineage>
</organism>
<feature type="domain" description="Enoyl reductase (ER)" evidence="2">
    <location>
        <begin position="12"/>
        <end position="325"/>
    </location>
</feature>
<dbReference type="InterPro" id="IPR051603">
    <property type="entry name" value="Zinc-ADH_QOR/CCCR"/>
</dbReference>
<dbReference type="GO" id="GO:0016491">
    <property type="term" value="F:oxidoreductase activity"/>
    <property type="evidence" value="ECO:0007669"/>
    <property type="project" value="InterPro"/>
</dbReference>
<evidence type="ECO:0000313" key="3">
    <source>
        <dbReference type="EMBL" id="MBB1097534.1"/>
    </source>
</evidence>
<dbReference type="CDD" id="cd08271">
    <property type="entry name" value="MDR5"/>
    <property type="match status" value="1"/>
</dbReference>
<dbReference type="Pfam" id="PF08240">
    <property type="entry name" value="ADH_N"/>
    <property type="match status" value="1"/>
</dbReference>
<dbReference type="EMBL" id="JACIVA010000046">
    <property type="protein sequence ID" value="MBB1097534.1"/>
    <property type="molecule type" value="Genomic_DNA"/>
</dbReference>
<sequence length="328" mass="35286">MKALVLASGTDHSLDKLKISDVPVPQPNENEVLIKVHAAGINPVDYKIVENGVESWTYPHILGLDVAGEIVGVGKNVTKWQIGDRVSGHGDLTKNGCFAEYVAVPAYELAKIPATVTYTTAASFLCGALTAYQAIERKANLTAVQSVLVHAGAGGVGSIAIQLAKRHGCKVFTTVSSSKKDYVEQLAPDAIIDYRIENVTQRLNELTNGLGVDLIVNTVGKQEAEKDLERLAYNGRLVTIVDVPSINNVPMFARGLGMDVVNLGGAHLSGNPHQQRDLGQMNAEMLQLVANKEIKPLSIKILPFTQIIEGLKMVKMHQVVGKVVVKIN</sequence>
<proteinExistence type="predicted"/>
<evidence type="ECO:0000313" key="4">
    <source>
        <dbReference type="Proteomes" id="UP000517106"/>
    </source>
</evidence>
<dbReference type="AlphaFoldDB" id="A0A7W3UL13"/>
<dbReference type="InterPro" id="IPR011032">
    <property type="entry name" value="GroES-like_sf"/>
</dbReference>
<dbReference type="Proteomes" id="UP000517106">
    <property type="component" value="Unassembled WGS sequence"/>
</dbReference>
<evidence type="ECO:0000259" key="2">
    <source>
        <dbReference type="SMART" id="SM00829"/>
    </source>
</evidence>